<accession>A0A9X3X535</accession>
<gene>
    <name evidence="3" type="ORF">KEG57_20475</name>
</gene>
<dbReference type="RefSeq" id="WP_272421240.1">
    <property type="nucleotide sequence ID" value="NZ_JAGTJJ010000010.1"/>
</dbReference>
<feature type="region of interest" description="Disordered" evidence="1">
    <location>
        <begin position="419"/>
        <end position="441"/>
    </location>
</feature>
<evidence type="ECO:0000313" key="3">
    <source>
        <dbReference type="EMBL" id="MDC3982900.1"/>
    </source>
</evidence>
<dbReference type="Pfam" id="PF02624">
    <property type="entry name" value="YcaO"/>
    <property type="match status" value="1"/>
</dbReference>
<reference evidence="3 4" key="1">
    <citation type="submission" date="2021-04" db="EMBL/GenBank/DDBJ databases">
        <title>Genome analysis of Polyangium sp.</title>
        <authorList>
            <person name="Li Y."/>
            <person name="Wang J."/>
        </authorList>
    </citation>
    <scope>NUCLEOTIDE SEQUENCE [LARGE SCALE GENOMIC DNA]</scope>
    <source>
        <strain evidence="3 4">SDU14</strain>
    </source>
</reference>
<dbReference type="EMBL" id="JAGTJJ010000010">
    <property type="protein sequence ID" value="MDC3982900.1"/>
    <property type="molecule type" value="Genomic_DNA"/>
</dbReference>
<dbReference type="AlphaFoldDB" id="A0A9X3X535"/>
<evidence type="ECO:0000313" key="4">
    <source>
        <dbReference type="Proteomes" id="UP001151081"/>
    </source>
</evidence>
<protein>
    <submittedName>
        <fullName evidence="3">YcaO-like family protein</fullName>
    </submittedName>
</protein>
<proteinExistence type="predicted"/>
<evidence type="ECO:0000259" key="2">
    <source>
        <dbReference type="PROSITE" id="PS51664"/>
    </source>
</evidence>
<dbReference type="InterPro" id="IPR027624">
    <property type="entry name" value="TOMM_cyclo_SagD"/>
</dbReference>
<name>A0A9X3X535_9BACT</name>
<comment type="caution">
    <text evidence="3">The sequence shown here is derived from an EMBL/GenBank/DDBJ whole genome shotgun (WGS) entry which is preliminary data.</text>
</comment>
<dbReference type="NCBIfam" id="TIGR03604">
    <property type="entry name" value="TOMM_cyclo_SagD"/>
    <property type="match status" value="1"/>
</dbReference>
<dbReference type="InterPro" id="IPR003776">
    <property type="entry name" value="YcaO-like_dom"/>
</dbReference>
<keyword evidence="4" id="KW-1185">Reference proteome</keyword>
<dbReference type="Proteomes" id="UP001151081">
    <property type="component" value="Unassembled WGS sequence"/>
</dbReference>
<dbReference type="Gene3D" id="3.30.160.660">
    <property type="match status" value="1"/>
</dbReference>
<dbReference type="Gene3D" id="3.30.40.250">
    <property type="match status" value="1"/>
</dbReference>
<sequence length="441" mass="48807">METVQKGGRLVSPRTGILQMICAGVHQPGDPHCESFAAVASDAARFSTATNASKTSKSGGAGLTMDAALAATIGEAVERYCMNFYDKRDLVLDCARNLNDLAVNPTLVSLLSREQIERNPTDWAFFDEDSVIRWAWGYSLTQDRWRLVPACQVYLNYTFDADEAAIMSNASSGLAAGNTLEEAILSGVYEVIERDAFTNAWLHRYVARRVRANSPRLEEFLATCCLAEHPSINISLFDITLDIPVFCSFAVIQRPAEFGPVLLVGTAARLDPERAIEKSLLEACQEMAYVRYLRNEMQDWYPSEDFTNVTTFDEHFMVYNHRPELIEEAFAFCREVPGVVCSSDLPSRSTGRVLGDVNRAVKFLDERGYEVIVVDITTPDIQDIGLHVVRVLVPGLVPLHGDHNLPFLGVPRLDALRGSLAGGQPGRTGSHGYNPYPHPFP</sequence>
<dbReference type="NCBIfam" id="TIGR00702">
    <property type="entry name" value="YcaO-type kinase domain"/>
    <property type="match status" value="1"/>
</dbReference>
<feature type="domain" description="YcaO" evidence="2">
    <location>
        <begin position="60"/>
        <end position="441"/>
    </location>
</feature>
<dbReference type="Gene3D" id="3.30.1330.230">
    <property type="match status" value="1"/>
</dbReference>
<dbReference type="PANTHER" id="PTHR37809:SF1">
    <property type="entry name" value="RIBOSOMAL PROTEIN S12 METHYLTHIOTRANSFERASE ACCESSORY FACTOR YCAO"/>
    <property type="match status" value="1"/>
</dbReference>
<dbReference type="PANTHER" id="PTHR37809">
    <property type="entry name" value="RIBOSOMAL PROTEIN S12 METHYLTHIOTRANSFERASE ACCESSORY FACTOR YCAO"/>
    <property type="match status" value="1"/>
</dbReference>
<evidence type="ECO:0000256" key="1">
    <source>
        <dbReference type="SAM" id="MobiDB-lite"/>
    </source>
</evidence>
<dbReference type="PROSITE" id="PS51664">
    <property type="entry name" value="YCAO"/>
    <property type="match status" value="1"/>
</dbReference>
<organism evidence="3 4">
    <name type="scientific">Polyangium jinanense</name>
    <dbReference type="NCBI Taxonomy" id="2829994"/>
    <lineage>
        <taxon>Bacteria</taxon>
        <taxon>Pseudomonadati</taxon>
        <taxon>Myxococcota</taxon>
        <taxon>Polyangia</taxon>
        <taxon>Polyangiales</taxon>
        <taxon>Polyangiaceae</taxon>
        <taxon>Polyangium</taxon>
    </lineage>
</organism>